<sequence length="188" mass="19759">MITIQRRVGALAAAAGLALLTACTTPAPVYTASVENAESLKKLAATSVGEFQLAMTGSGATSISLRADSMVSPVGGNYAAYLAEALRAELSLAGKLDPKSPFEITGALLKNDIAAGGFSTNSGEIEARFVLKRDGQERYSAVKRAQAQWESSFAGAIAIPKARNQYPLLVQQLLKDLLADPEFVKALR</sequence>
<gene>
    <name evidence="2" type="ORF">ABDJ40_16870</name>
</gene>
<evidence type="ECO:0008006" key="4">
    <source>
        <dbReference type="Google" id="ProtNLM"/>
    </source>
</evidence>
<feature type="chain" id="PRO_5045963680" description="Lipoprotein" evidence="1">
    <location>
        <begin position="28"/>
        <end position="188"/>
    </location>
</feature>
<comment type="caution">
    <text evidence="2">The sequence shown here is derived from an EMBL/GenBank/DDBJ whole genome shotgun (WGS) entry which is preliminary data.</text>
</comment>
<accession>A0ABV0GH65</accession>
<keyword evidence="3" id="KW-1185">Reference proteome</keyword>
<evidence type="ECO:0000256" key="1">
    <source>
        <dbReference type="SAM" id="SignalP"/>
    </source>
</evidence>
<reference evidence="2 3" key="1">
    <citation type="submission" date="2024-05" db="EMBL/GenBank/DDBJ databases">
        <title>Roseateles sp. 2.12 16S ribosomal RNA gene Genome sequencing and assembly.</title>
        <authorList>
            <person name="Woo H."/>
        </authorList>
    </citation>
    <scope>NUCLEOTIDE SEQUENCE [LARGE SCALE GENOMIC DNA]</scope>
    <source>
        <strain evidence="2 3">2.12</strain>
    </source>
</reference>
<dbReference type="PROSITE" id="PS51257">
    <property type="entry name" value="PROKAR_LIPOPROTEIN"/>
    <property type="match status" value="1"/>
</dbReference>
<evidence type="ECO:0000313" key="2">
    <source>
        <dbReference type="EMBL" id="MEO3714441.1"/>
    </source>
</evidence>
<dbReference type="Proteomes" id="UP001462640">
    <property type="component" value="Unassembled WGS sequence"/>
</dbReference>
<protein>
    <recommendedName>
        <fullName evidence="4">Lipoprotein</fullName>
    </recommendedName>
</protein>
<keyword evidence="1" id="KW-0732">Signal</keyword>
<name>A0ABV0GH65_9BURK</name>
<evidence type="ECO:0000313" key="3">
    <source>
        <dbReference type="Proteomes" id="UP001462640"/>
    </source>
</evidence>
<proteinExistence type="predicted"/>
<dbReference type="EMBL" id="JBDPZC010000008">
    <property type="protein sequence ID" value="MEO3714441.1"/>
    <property type="molecule type" value="Genomic_DNA"/>
</dbReference>
<dbReference type="RefSeq" id="WP_347611538.1">
    <property type="nucleotide sequence ID" value="NZ_JBDPZC010000008.1"/>
</dbReference>
<feature type="signal peptide" evidence="1">
    <location>
        <begin position="1"/>
        <end position="27"/>
    </location>
</feature>
<organism evidence="2 3">
    <name type="scientific">Roseateles flavus</name>
    <dbReference type="NCBI Taxonomy" id="3149041"/>
    <lineage>
        <taxon>Bacteria</taxon>
        <taxon>Pseudomonadati</taxon>
        <taxon>Pseudomonadota</taxon>
        <taxon>Betaproteobacteria</taxon>
        <taxon>Burkholderiales</taxon>
        <taxon>Sphaerotilaceae</taxon>
        <taxon>Roseateles</taxon>
    </lineage>
</organism>